<keyword evidence="2" id="KW-0547">Nucleotide-binding</keyword>
<evidence type="ECO:0000259" key="1">
    <source>
        <dbReference type="Pfam" id="PF13304"/>
    </source>
</evidence>
<protein>
    <submittedName>
        <fullName evidence="2">Putative ATP-binding protein</fullName>
    </submittedName>
</protein>
<dbReference type="InterPro" id="IPR003959">
    <property type="entry name" value="ATPase_AAA_core"/>
</dbReference>
<dbReference type="STRING" id="694427.Palpr_1850"/>
<dbReference type="AlphaFoldDB" id="E4T5J5"/>
<keyword evidence="2" id="KW-0067">ATP-binding</keyword>
<proteinExistence type="predicted"/>
<dbReference type="Pfam" id="PF13304">
    <property type="entry name" value="AAA_21"/>
    <property type="match status" value="1"/>
</dbReference>
<dbReference type="OrthoDB" id="9809324at2"/>
<evidence type="ECO:0000313" key="2">
    <source>
        <dbReference type="EMBL" id="ADQ79989.1"/>
    </source>
</evidence>
<reference evidence="2 3" key="2">
    <citation type="journal article" date="2011" name="Stand. Genomic Sci.">
        <title>Complete genome sequence of Paludibacter propionicigenes type strain (WB4).</title>
        <authorList>
            <person name="Gronow S."/>
            <person name="Munk C."/>
            <person name="Lapidus A."/>
            <person name="Nolan M."/>
            <person name="Lucas S."/>
            <person name="Hammon N."/>
            <person name="Deshpande S."/>
            <person name="Cheng J.F."/>
            <person name="Tapia R."/>
            <person name="Han C."/>
            <person name="Goodwin L."/>
            <person name="Pitluck S."/>
            <person name="Liolios K."/>
            <person name="Ivanova N."/>
            <person name="Mavromatis K."/>
            <person name="Mikhailova N."/>
            <person name="Pati A."/>
            <person name="Chen A."/>
            <person name="Palaniappan K."/>
            <person name="Land M."/>
            <person name="Hauser L."/>
            <person name="Chang Y.J."/>
            <person name="Jeffries C.D."/>
            <person name="Brambilla E."/>
            <person name="Rohde M."/>
            <person name="Goker M."/>
            <person name="Detter J.C."/>
            <person name="Woyke T."/>
            <person name="Bristow J."/>
            <person name="Eisen J.A."/>
            <person name="Markowitz V."/>
            <person name="Hugenholtz P."/>
            <person name="Kyrpides N.C."/>
            <person name="Klenk H.P."/>
        </authorList>
    </citation>
    <scope>NUCLEOTIDE SEQUENCE [LARGE SCALE GENOMIC DNA]</scope>
    <source>
        <strain evidence="3">DSM 17365 / JCM 13257 / WB4</strain>
    </source>
</reference>
<dbReference type="GO" id="GO:0016887">
    <property type="term" value="F:ATP hydrolysis activity"/>
    <property type="evidence" value="ECO:0007669"/>
    <property type="project" value="InterPro"/>
</dbReference>
<dbReference type="PANTHER" id="PTHR40396">
    <property type="entry name" value="ATPASE-LIKE PROTEIN"/>
    <property type="match status" value="1"/>
</dbReference>
<dbReference type="Gene3D" id="3.40.50.300">
    <property type="entry name" value="P-loop containing nucleotide triphosphate hydrolases"/>
    <property type="match status" value="1"/>
</dbReference>
<dbReference type="EMBL" id="CP002345">
    <property type="protein sequence ID" value="ADQ79989.1"/>
    <property type="molecule type" value="Genomic_DNA"/>
</dbReference>
<keyword evidence="3" id="KW-1185">Reference proteome</keyword>
<evidence type="ECO:0000313" key="3">
    <source>
        <dbReference type="Proteomes" id="UP000008718"/>
    </source>
</evidence>
<dbReference type="Proteomes" id="UP000008718">
    <property type="component" value="Chromosome"/>
</dbReference>
<dbReference type="HOGENOM" id="CLU_046693_2_0_10"/>
<dbReference type="InterPro" id="IPR027417">
    <property type="entry name" value="P-loop_NTPase"/>
</dbReference>
<sequence>MIQEFKVKNFMSFKEEQVLSFEATSDTTSLEYLTFEVKPNLRLLKMAIVYGANASGKSNLLLAIQNMWSILFYPKNSKEENIKFSPFALTSDIPTESGITFYLDSVKYQYTLSYNEENILHEKMDYAPNGVMSLFYQRDFVGEDKVPAIKFGDLLGISAKSKKTLIDNTLNNHTLLSTYLKISVDAEPFKKVHNWIKDYVHEVNLNNSLIDITKKVLTDKKKTEFILESLCKADFNITRFELTEIKNEIPKNFKKQIENDPQLPKSFKEQLLKDTKEEILFQHHTKDGDFKLTSGSESTGTCFYIKLLDQLYEMVNQNHIFLYDEIEKNIHYDLLIHYLSHFMMNSQASQLIFTTHDQLLLDEDFIRRDMIWFTDKSKETGGSELYSASDFGLHKNISLYKAYKVGKLGAKPELGSIFLEN</sequence>
<reference key="1">
    <citation type="submission" date="2010-11" db="EMBL/GenBank/DDBJ databases">
        <title>The complete genome of Paludibacter propionicigenes DSM 17365.</title>
        <authorList>
            <consortium name="US DOE Joint Genome Institute (JGI-PGF)"/>
            <person name="Lucas S."/>
            <person name="Copeland A."/>
            <person name="Lapidus A."/>
            <person name="Bruce D."/>
            <person name="Goodwin L."/>
            <person name="Pitluck S."/>
            <person name="Kyrpides N."/>
            <person name="Mavromatis K."/>
            <person name="Ivanova N."/>
            <person name="Munk A.C."/>
            <person name="Brettin T."/>
            <person name="Detter J.C."/>
            <person name="Han C."/>
            <person name="Tapia R."/>
            <person name="Land M."/>
            <person name="Hauser L."/>
            <person name="Markowitz V."/>
            <person name="Cheng J.-F."/>
            <person name="Hugenholtz P."/>
            <person name="Woyke T."/>
            <person name="Wu D."/>
            <person name="Gronow S."/>
            <person name="Wellnitz S."/>
            <person name="Brambilla E."/>
            <person name="Klenk H.-P."/>
            <person name="Eisen J.A."/>
        </authorList>
    </citation>
    <scope>NUCLEOTIDE SEQUENCE</scope>
    <source>
        <strain>WB4</strain>
    </source>
</reference>
<dbReference type="SUPFAM" id="SSF52540">
    <property type="entry name" value="P-loop containing nucleoside triphosphate hydrolases"/>
    <property type="match status" value="1"/>
</dbReference>
<accession>E4T5J5</accession>
<name>E4T5J5_PALPW</name>
<dbReference type="KEGG" id="ppn:Palpr_1850"/>
<dbReference type="GO" id="GO:0005524">
    <property type="term" value="F:ATP binding"/>
    <property type="evidence" value="ECO:0007669"/>
    <property type="project" value="UniProtKB-KW"/>
</dbReference>
<dbReference type="eggNOG" id="COG1106">
    <property type="taxonomic scope" value="Bacteria"/>
</dbReference>
<organism evidence="2 3">
    <name type="scientific">Paludibacter propionicigenes (strain DSM 17365 / JCM 13257 / WB4)</name>
    <dbReference type="NCBI Taxonomy" id="694427"/>
    <lineage>
        <taxon>Bacteria</taxon>
        <taxon>Pseudomonadati</taxon>
        <taxon>Bacteroidota</taxon>
        <taxon>Bacteroidia</taxon>
        <taxon>Bacteroidales</taxon>
        <taxon>Paludibacteraceae</taxon>
        <taxon>Paludibacter</taxon>
    </lineage>
</organism>
<gene>
    <name evidence="2" type="ordered locus">Palpr_1850</name>
</gene>
<dbReference type="PANTHER" id="PTHR40396:SF1">
    <property type="entry name" value="ATPASE AAA-TYPE CORE DOMAIN-CONTAINING PROTEIN"/>
    <property type="match status" value="1"/>
</dbReference>
<feature type="domain" description="ATPase AAA-type core" evidence="1">
    <location>
        <begin position="47"/>
        <end position="362"/>
    </location>
</feature>